<comment type="caution">
    <text evidence="24">The sequence shown here is derived from an EMBL/GenBank/DDBJ whole genome shotgun (WGS) entry which is preliminary data.</text>
</comment>
<dbReference type="PROSITE" id="PS50894">
    <property type="entry name" value="HPT"/>
    <property type="match status" value="1"/>
</dbReference>
<dbReference type="InterPro" id="IPR004358">
    <property type="entry name" value="Sig_transdc_His_kin-like_C"/>
</dbReference>
<reference evidence="25" key="1">
    <citation type="submission" date="2015-07" db="EMBL/GenBank/DDBJ databases">
        <title>Near-Complete Genome Sequence of the Cellulolytic Bacterium Bacteroides (Pseudobacteroides) cellulosolvens ATCC 35603.</title>
        <authorList>
            <person name="Dassa B."/>
            <person name="Utturkar S.M."/>
            <person name="Klingeman D.M."/>
            <person name="Hurt R.A."/>
            <person name="Keller M."/>
            <person name="Xu J."/>
            <person name="Reddy Y.H.K."/>
            <person name="Borovok I."/>
            <person name="Grinberg I.R."/>
            <person name="Lamed R."/>
            <person name="Zhivin O."/>
            <person name="Bayer E.A."/>
            <person name="Brown S.D."/>
        </authorList>
    </citation>
    <scope>NUCLEOTIDE SEQUENCE [LARGE SCALE GENOMIC DNA]</scope>
    <source>
        <strain evidence="25">DSM 2933</strain>
    </source>
</reference>
<keyword evidence="10" id="KW-0547">Nucleotide-binding</keyword>
<dbReference type="Gene3D" id="3.40.50.2300">
    <property type="match status" value="2"/>
</dbReference>
<feature type="domain" description="Response regulatory" evidence="22">
    <location>
        <begin position="491"/>
        <end position="609"/>
    </location>
</feature>
<dbReference type="AlphaFoldDB" id="A0A0L6JLM9"/>
<dbReference type="CDD" id="cd00156">
    <property type="entry name" value="REC"/>
    <property type="match status" value="1"/>
</dbReference>
<comment type="catalytic activity">
    <reaction evidence="1">
        <text>ATP + protein L-histidine = ADP + protein N-phospho-L-histidine.</text>
        <dbReference type="EC" id="2.7.13.3"/>
    </reaction>
</comment>
<dbReference type="FunFam" id="1.10.287.130:FF:000038">
    <property type="entry name" value="Sensory transduction histidine kinase"/>
    <property type="match status" value="1"/>
</dbReference>
<dbReference type="SUPFAM" id="SSF52172">
    <property type="entry name" value="CheY-like"/>
    <property type="match status" value="2"/>
</dbReference>
<evidence type="ECO:0000256" key="20">
    <source>
        <dbReference type="PROSITE-ProRule" id="PRU00169"/>
    </source>
</evidence>
<proteinExistence type="inferred from homology"/>
<evidence type="ECO:0000259" key="22">
    <source>
        <dbReference type="PROSITE" id="PS50110"/>
    </source>
</evidence>
<evidence type="ECO:0000259" key="23">
    <source>
        <dbReference type="PROSITE" id="PS50894"/>
    </source>
</evidence>
<dbReference type="Pfam" id="PF00512">
    <property type="entry name" value="HisKA"/>
    <property type="match status" value="1"/>
</dbReference>
<feature type="domain" description="Response regulatory" evidence="22">
    <location>
        <begin position="333"/>
        <end position="454"/>
    </location>
</feature>
<comment type="subcellular location">
    <subcellularLocation>
        <location evidence="2">Cell membrane</location>
        <topology evidence="2">Multi-pass membrane protein</topology>
    </subcellularLocation>
</comment>
<keyword evidence="9" id="KW-0812">Transmembrane</keyword>
<dbReference type="GO" id="GO:0005886">
    <property type="term" value="C:plasma membrane"/>
    <property type="evidence" value="ECO:0007669"/>
    <property type="project" value="UniProtKB-SubCell"/>
</dbReference>
<dbReference type="SMART" id="SM00387">
    <property type="entry name" value="HATPase_c"/>
    <property type="match status" value="1"/>
</dbReference>
<keyword evidence="13" id="KW-1133">Transmembrane helix</keyword>
<feature type="modified residue" description="Phosphohistidine" evidence="19">
    <location>
        <position position="677"/>
    </location>
</feature>
<dbReference type="SUPFAM" id="SSF55874">
    <property type="entry name" value="ATPase domain of HSP90 chaperone/DNA topoisomerase II/histidine kinase"/>
    <property type="match status" value="1"/>
</dbReference>
<dbReference type="PROSITE" id="PS50109">
    <property type="entry name" value="HIS_KIN"/>
    <property type="match status" value="1"/>
</dbReference>
<evidence type="ECO:0000313" key="25">
    <source>
        <dbReference type="Proteomes" id="UP000036923"/>
    </source>
</evidence>
<evidence type="ECO:0000256" key="5">
    <source>
        <dbReference type="ARBA" id="ARBA00018672"/>
    </source>
</evidence>
<sequence length="736" mass="83104">MSELITEMNFENFSWIDDYGMVALEGAVIRFERYVEHLKRWFDVSAYCTEKYYFATLFEDITERKRSENELRKAMEAAETANLAKSEFLANMSHEIRTPLNGVIGIIDLLNFTEMTKQQSQYMRMLKTSAHSLLNIINDILDFSKIEARKMELENVKFNLIDVVEESVSSFAVHAYEKSIELVCNIEKDVPAYVTGDPGRLGQIVSNLVSNAVKFTERGEIVVNVKKLEIDGGSIVIKFSVKDSGPGIPSDKQNLLFKSFSQIDSAHAKRHNGTGLGLAISKQLTEMMEGSIWIDSTNEKGSEFCFTARFHIDEYTAENNNPIDIYKRLRGLQVLIIDDNATNSMFIRDLIEQWGMVPLSASNAQDGLHILENSAARGKLIDVVLFDAQLTDMDGISFIEKVRIGLHFFNTIIMMHSSLDMEDYCYESDVYGAVACIMKPLKQSQLLELLVTTVENNPLPGDNLDSSLVLNGETITEGMVFNEISSHTELKILLVEDNLVNQRIAVELLKRKGWEVVVIGNGQDAIGLIRSDNFDVILMDIRMPGMDGFEATRIIREEERISGIYTPIIALTANAVMGDKEQCLKAGMDGYLSKPINPDELYKQIQHIVINRIKKSGNVIEEKMPADLDRLVAKLDGDRELVSKLINFFLSGIDEKITTLSENIKNRNSVRIEELAHEIKGMVANFHAVKVYDLAYELERAGSLSKFDSVETTLSRFIKEVDILKDYCVSFEKQIV</sequence>
<keyword evidence="15" id="KW-0472">Membrane</keyword>
<keyword evidence="8" id="KW-0808">Transferase</keyword>
<keyword evidence="25" id="KW-1185">Reference proteome</keyword>
<dbReference type="CDD" id="cd00082">
    <property type="entry name" value="HisKA"/>
    <property type="match status" value="1"/>
</dbReference>
<dbReference type="RefSeq" id="WP_050753242.1">
    <property type="nucleotide sequence ID" value="NZ_JQKC01000018.1"/>
</dbReference>
<evidence type="ECO:0000256" key="11">
    <source>
        <dbReference type="ARBA" id="ARBA00022777"/>
    </source>
</evidence>
<name>A0A0L6JLM9_9FIRM</name>
<dbReference type="InterPro" id="IPR036097">
    <property type="entry name" value="HisK_dim/P_sf"/>
</dbReference>
<evidence type="ECO:0000256" key="12">
    <source>
        <dbReference type="ARBA" id="ARBA00022840"/>
    </source>
</evidence>
<organism evidence="24 25">
    <name type="scientific">Pseudobacteroides cellulosolvens ATCC 35603 = DSM 2933</name>
    <dbReference type="NCBI Taxonomy" id="398512"/>
    <lineage>
        <taxon>Bacteria</taxon>
        <taxon>Bacillati</taxon>
        <taxon>Bacillota</taxon>
        <taxon>Clostridia</taxon>
        <taxon>Eubacteriales</taxon>
        <taxon>Oscillospiraceae</taxon>
        <taxon>Pseudobacteroides</taxon>
    </lineage>
</organism>
<feature type="modified residue" description="4-aspartylphosphate" evidence="20">
    <location>
        <position position="387"/>
    </location>
</feature>
<feature type="modified residue" description="4-aspartylphosphate" evidence="20">
    <location>
        <position position="540"/>
    </location>
</feature>
<dbReference type="Gene3D" id="3.30.565.10">
    <property type="entry name" value="Histidine kinase-like ATPase, C-terminal domain"/>
    <property type="match status" value="1"/>
</dbReference>
<dbReference type="InterPro" id="IPR008207">
    <property type="entry name" value="Sig_transdc_His_kin_Hpt_dom"/>
</dbReference>
<dbReference type="InterPro" id="IPR036641">
    <property type="entry name" value="HPT_dom_sf"/>
</dbReference>
<protein>
    <recommendedName>
        <fullName evidence="18">Circadian input-output histidine kinase CikA</fullName>
        <ecNumber evidence="4">2.7.13.3</ecNumber>
    </recommendedName>
    <alternativeName>
        <fullName evidence="5">Stage 0 sporulation protein A homolog</fullName>
    </alternativeName>
</protein>
<keyword evidence="14" id="KW-0902">Two-component regulatory system</keyword>
<evidence type="ECO:0000256" key="2">
    <source>
        <dbReference type="ARBA" id="ARBA00004651"/>
    </source>
</evidence>
<dbReference type="Gene3D" id="1.20.120.160">
    <property type="entry name" value="HPT domain"/>
    <property type="match status" value="1"/>
</dbReference>
<evidence type="ECO:0000259" key="21">
    <source>
        <dbReference type="PROSITE" id="PS50109"/>
    </source>
</evidence>
<dbReference type="GO" id="GO:0000155">
    <property type="term" value="F:phosphorelay sensor kinase activity"/>
    <property type="evidence" value="ECO:0007669"/>
    <property type="project" value="InterPro"/>
</dbReference>
<dbReference type="SMART" id="SM00448">
    <property type="entry name" value="REC"/>
    <property type="match status" value="2"/>
</dbReference>
<comment type="similarity">
    <text evidence="3">In the N-terminal section; belongs to the phytochrome family.</text>
</comment>
<evidence type="ECO:0000256" key="17">
    <source>
        <dbReference type="ARBA" id="ARBA00024867"/>
    </source>
</evidence>
<dbReference type="EC" id="2.7.13.3" evidence="4"/>
<dbReference type="eggNOG" id="COG5002">
    <property type="taxonomic scope" value="Bacteria"/>
</dbReference>
<keyword evidence="11 24" id="KW-0418">Kinase</keyword>
<evidence type="ECO:0000256" key="10">
    <source>
        <dbReference type="ARBA" id="ARBA00022741"/>
    </source>
</evidence>
<evidence type="ECO:0000256" key="14">
    <source>
        <dbReference type="ARBA" id="ARBA00023012"/>
    </source>
</evidence>
<evidence type="ECO:0000256" key="16">
    <source>
        <dbReference type="ARBA" id="ARBA00023306"/>
    </source>
</evidence>
<evidence type="ECO:0000256" key="9">
    <source>
        <dbReference type="ARBA" id="ARBA00022692"/>
    </source>
</evidence>
<dbReference type="InterPro" id="IPR005467">
    <property type="entry name" value="His_kinase_dom"/>
</dbReference>
<dbReference type="STRING" id="398512.Bccel_1544"/>
<feature type="domain" description="Histidine kinase" evidence="21">
    <location>
        <begin position="91"/>
        <end position="312"/>
    </location>
</feature>
<dbReference type="SUPFAM" id="SSF47384">
    <property type="entry name" value="Homodimeric domain of signal transducing histidine kinase"/>
    <property type="match status" value="1"/>
</dbReference>
<accession>A0A0L6JLM9</accession>
<comment type="function">
    <text evidence="17">May play the central regulatory role in sporulation. It may be an element of the effector pathway responsible for the activation of sporulation genes in response to nutritional stress. Spo0A may act in concert with spo0H (a sigma factor) to control the expression of some genes that are critical to the sporulation process.</text>
</comment>
<evidence type="ECO:0000256" key="15">
    <source>
        <dbReference type="ARBA" id="ARBA00023136"/>
    </source>
</evidence>
<dbReference type="InterPro" id="IPR036890">
    <property type="entry name" value="HATPase_C_sf"/>
</dbReference>
<dbReference type="PANTHER" id="PTHR45339">
    <property type="entry name" value="HYBRID SIGNAL TRANSDUCTION HISTIDINE KINASE J"/>
    <property type="match status" value="1"/>
</dbReference>
<dbReference type="FunFam" id="3.30.565.10:FF:000010">
    <property type="entry name" value="Sensor histidine kinase RcsC"/>
    <property type="match status" value="1"/>
</dbReference>
<evidence type="ECO:0000256" key="18">
    <source>
        <dbReference type="ARBA" id="ARBA00074306"/>
    </source>
</evidence>
<evidence type="ECO:0000256" key="8">
    <source>
        <dbReference type="ARBA" id="ARBA00022679"/>
    </source>
</evidence>
<keyword evidence="7 20" id="KW-0597">Phosphoprotein</keyword>
<dbReference type="OrthoDB" id="9811620at2"/>
<evidence type="ECO:0000256" key="19">
    <source>
        <dbReference type="PROSITE-ProRule" id="PRU00110"/>
    </source>
</evidence>
<dbReference type="CDD" id="cd17546">
    <property type="entry name" value="REC_hyHK_CKI1_RcsC-like"/>
    <property type="match status" value="1"/>
</dbReference>
<dbReference type="InterPro" id="IPR001789">
    <property type="entry name" value="Sig_transdc_resp-reg_receiver"/>
</dbReference>
<dbReference type="PRINTS" id="PR00344">
    <property type="entry name" value="BCTRLSENSOR"/>
</dbReference>
<evidence type="ECO:0000256" key="6">
    <source>
        <dbReference type="ARBA" id="ARBA00022475"/>
    </source>
</evidence>
<dbReference type="Proteomes" id="UP000036923">
    <property type="component" value="Unassembled WGS sequence"/>
</dbReference>
<dbReference type="EMBL" id="LGTC01000001">
    <property type="protein sequence ID" value="KNY26282.1"/>
    <property type="molecule type" value="Genomic_DNA"/>
</dbReference>
<keyword evidence="6" id="KW-1003">Cell membrane</keyword>
<dbReference type="Pfam" id="PF02518">
    <property type="entry name" value="HATPase_c"/>
    <property type="match status" value="1"/>
</dbReference>
<dbReference type="SUPFAM" id="SSF47226">
    <property type="entry name" value="Histidine-containing phosphotransfer domain, HPT domain"/>
    <property type="match status" value="1"/>
</dbReference>
<keyword evidence="12" id="KW-0067">ATP-binding</keyword>
<dbReference type="InterPro" id="IPR003661">
    <property type="entry name" value="HisK_dim/P_dom"/>
</dbReference>
<keyword evidence="16" id="KW-0131">Cell cycle</keyword>
<dbReference type="Pfam" id="PF00072">
    <property type="entry name" value="Response_reg"/>
    <property type="match status" value="2"/>
</dbReference>
<evidence type="ECO:0000256" key="13">
    <source>
        <dbReference type="ARBA" id="ARBA00022989"/>
    </source>
</evidence>
<dbReference type="SMART" id="SM00388">
    <property type="entry name" value="HisKA"/>
    <property type="match status" value="1"/>
</dbReference>
<dbReference type="PROSITE" id="PS50110">
    <property type="entry name" value="RESPONSE_REGULATORY"/>
    <property type="match status" value="2"/>
</dbReference>
<dbReference type="Gene3D" id="1.10.287.130">
    <property type="match status" value="1"/>
</dbReference>
<feature type="domain" description="HPt" evidence="23">
    <location>
        <begin position="638"/>
        <end position="731"/>
    </location>
</feature>
<dbReference type="GO" id="GO:0005524">
    <property type="term" value="F:ATP binding"/>
    <property type="evidence" value="ECO:0007669"/>
    <property type="project" value="UniProtKB-KW"/>
</dbReference>
<dbReference type="InterPro" id="IPR003594">
    <property type="entry name" value="HATPase_dom"/>
</dbReference>
<dbReference type="InterPro" id="IPR011006">
    <property type="entry name" value="CheY-like_superfamily"/>
</dbReference>
<dbReference type="PANTHER" id="PTHR45339:SF1">
    <property type="entry name" value="HYBRID SIGNAL TRANSDUCTION HISTIDINE KINASE J"/>
    <property type="match status" value="1"/>
</dbReference>
<gene>
    <name evidence="24" type="ORF">Bccel_1544</name>
</gene>
<dbReference type="CDD" id="cd16922">
    <property type="entry name" value="HATPase_EvgS-ArcB-TorS-like"/>
    <property type="match status" value="1"/>
</dbReference>
<evidence type="ECO:0000256" key="3">
    <source>
        <dbReference type="ARBA" id="ARBA00006402"/>
    </source>
</evidence>
<evidence type="ECO:0000256" key="1">
    <source>
        <dbReference type="ARBA" id="ARBA00000085"/>
    </source>
</evidence>
<evidence type="ECO:0000313" key="24">
    <source>
        <dbReference type="EMBL" id="KNY26282.1"/>
    </source>
</evidence>
<evidence type="ECO:0000256" key="7">
    <source>
        <dbReference type="ARBA" id="ARBA00022553"/>
    </source>
</evidence>
<evidence type="ECO:0000256" key="4">
    <source>
        <dbReference type="ARBA" id="ARBA00012438"/>
    </source>
</evidence>